<evidence type="ECO:0000256" key="3">
    <source>
        <dbReference type="ARBA" id="ARBA00022475"/>
    </source>
</evidence>
<feature type="transmembrane region" description="Helical" evidence="10">
    <location>
        <begin position="239"/>
        <end position="265"/>
    </location>
</feature>
<keyword evidence="6" id="KW-0029">Amino-acid transport</keyword>
<evidence type="ECO:0000256" key="10">
    <source>
        <dbReference type="SAM" id="Phobius"/>
    </source>
</evidence>
<evidence type="ECO:0000313" key="11">
    <source>
        <dbReference type="EMBL" id="RLE13891.1"/>
    </source>
</evidence>
<comment type="subcellular location">
    <subcellularLocation>
        <location evidence="1">Cell membrane</location>
        <topology evidence="1">Multi-pass membrane protein</topology>
    </subcellularLocation>
</comment>
<dbReference type="GO" id="GO:0015808">
    <property type="term" value="P:L-alanine transport"/>
    <property type="evidence" value="ECO:0007669"/>
    <property type="project" value="TreeGrafter"/>
</dbReference>
<keyword evidence="8 10" id="KW-0472">Membrane</keyword>
<dbReference type="GO" id="GO:0042941">
    <property type="term" value="P:D-alanine transmembrane transport"/>
    <property type="evidence" value="ECO:0007669"/>
    <property type="project" value="TreeGrafter"/>
</dbReference>
<sequence length="304" mass="32916">MASRISQLVIYGIISGSIITLGAIGLSLTYGILKFANFAHGDVMSLGAFVALFFLAIFRLANLPTQPLYPLSFGLPLILAFILGMITTGVVAIVIDKILYRRLRTTGSVTLLIASVGVSFVLRNFIQFVWGPQPRYYIKKIQITERIPFLGVRIKPDEVFIICVAIFLVIFLHLFLKNTKMGKAMRATSDNMDLARVSGIDTESVINWTWAIGSALAAAGGILAGIENKFITPNFGWDMLLFIFAAVVLGGVGSPYGAILGGMIIGLSGEVSTAFISTSYKPAVAFIIMIVMLLNRPRGILGEK</sequence>
<feature type="transmembrane region" description="Helical" evidence="10">
    <location>
        <begin position="43"/>
        <end position="61"/>
    </location>
</feature>
<dbReference type="PANTHER" id="PTHR11795:SF371">
    <property type="entry name" value="HIGH-AFFINITY BRANCHED-CHAIN AMINO ACID TRANSPORT SYSTEM PERMEASE PROTEIN LIVH"/>
    <property type="match status" value="1"/>
</dbReference>
<feature type="transmembrane region" description="Helical" evidence="10">
    <location>
        <begin position="6"/>
        <end position="31"/>
    </location>
</feature>
<evidence type="ECO:0000256" key="2">
    <source>
        <dbReference type="ARBA" id="ARBA00022448"/>
    </source>
</evidence>
<name>A0A662DHU7_UNCAE</name>
<gene>
    <name evidence="11" type="ORF">DRI96_02290</name>
</gene>
<evidence type="ECO:0000313" key="12">
    <source>
        <dbReference type="Proteomes" id="UP000267654"/>
    </source>
</evidence>
<accession>A0A662DHU7</accession>
<organism evidence="11 12">
    <name type="scientific">Aerophobetes bacterium</name>
    <dbReference type="NCBI Taxonomy" id="2030807"/>
    <lineage>
        <taxon>Bacteria</taxon>
        <taxon>Candidatus Aerophobota</taxon>
    </lineage>
</organism>
<dbReference type="EMBL" id="QMQB01000064">
    <property type="protein sequence ID" value="RLE13891.1"/>
    <property type="molecule type" value="Genomic_DNA"/>
</dbReference>
<dbReference type="GO" id="GO:0015192">
    <property type="term" value="F:L-phenylalanine transmembrane transporter activity"/>
    <property type="evidence" value="ECO:0007669"/>
    <property type="project" value="TreeGrafter"/>
</dbReference>
<comment type="similarity">
    <text evidence="9">Belongs to the binding-protein-dependent transport system permease family. LivHM subfamily.</text>
</comment>
<dbReference type="GO" id="GO:0015190">
    <property type="term" value="F:L-leucine transmembrane transporter activity"/>
    <property type="evidence" value="ECO:0007669"/>
    <property type="project" value="TreeGrafter"/>
</dbReference>
<evidence type="ECO:0000256" key="4">
    <source>
        <dbReference type="ARBA" id="ARBA00022519"/>
    </source>
</evidence>
<comment type="caution">
    <text evidence="11">The sequence shown here is derived from an EMBL/GenBank/DDBJ whole genome shotgun (WGS) entry which is preliminary data.</text>
</comment>
<feature type="transmembrane region" description="Helical" evidence="10">
    <location>
        <begin position="107"/>
        <end position="126"/>
    </location>
</feature>
<evidence type="ECO:0000256" key="8">
    <source>
        <dbReference type="ARBA" id="ARBA00023136"/>
    </source>
</evidence>
<reference evidence="11 12" key="1">
    <citation type="submission" date="2018-06" db="EMBL/GenBank/DDBJ databases">
        <title>Extensive metabolic versatility and redundancy in microbially diverse, dynamic hydrothermal sediments.</title>
        <authorList>
            <person name="Dombrowski N."/>
            <person name="Teske A."/>
            <person name="Baker B.J."/>
        </authorList>
    </citation>
    <scope>NUCLEOTIDE SEQUENCE [LARGE SCALE GENOMIC DNA]</scope>
    <source>
        <strain evidence="11">B19_G9</strain>
    </source>
</reference>
<keyword evidence="5 10" id="KW-0812">Transmembrane</keyword>
<evidence type="ECO:0000256" key="9">
    <source>
        <dbReference type="ARBA" id="ARBA00037998"/>
    </source>
</evidence>
<dbReference type="GO" id="GO:0015188">
    <property type="term" value="F:L-isoleucine transmembrane transporter activity"/>
    <property type="evidence" value="ECO:0007669"/>
    <property type="project" value="TreeGrafter"/>
</dbReference>
<evidence type="ECO:0000256" key="6">
    <source>
        <dbReference type="ARBA" id="ARBA00022970"/>
    </source>
</evidence>
<keyword evidence="7 10" id="KW-1133">Transmembrane helix</keyword>
<evidence type="ECO:0000256" key="7">
    <source>
        <dbReference type="ARBA" id="ARBA00022989"/>
    </source>
</evidence>
<dbReference type="PANTHER" id="PTHR11795">
    <property type="entry name" value="BRANCHED-CHAIN AMINO ACID TRANSPORT SYSTEM PERMEASE PROTEIN LIVH"/>
    <property type="match status" value="1"/>
</dbReference>
<dbReference type="GO" id="GO:1903806">
    <property type="term" value="P:L-isoleucine import across plasma membrane"/>
    <property type="evidence" value="ECO:0007669"/>
    <property type="project" value="TreeGrafter"/>
</dbReference>
<dbReference type="Proteomes" id="UP000267654">
    <property type="component" value="Unassembled WGS sequence"/>
</dbReference>
<dbReference type="GO" id="GO:0005304">
    <property type="term" value="F:L-valine transmembrane transporter activity"/>
    <property type="evidence" value="ECO:0007669"/>
    <property type="project" value="TreeGrafter"/>
</dbReference>
<feature type="transmembrane region" description="Helical" evidence="10">
    <location>
        <begin position="159"/>
        <end position="176"/>
    </location>
</feature>
<dbReference type="Pfam" id="PF02653">
    <property type="entry name" value="BPD_transp_2"/>
    <property type="match status" value="1"/>
</dbReference>
<dbReference type="InterPro" id="IPR001851">
    <property type="entry name" value="ABC_transp_permease"/>
</dbReference>
<feature type="transmembrane region" description="Helical" evidence="10">
    <location>
        <begin position="271"/>
        <end position="294"/>
    </location>
</feature>
<keyword evidence="3" id="KW-1003">Cell membrane</keyword>
<dbReference type="GO" id="GO:0005886">
    <property type="term" value="C:plasma membrane"/>
    <property type="evidence" value="ECO:0007669"/>
    <property type="project" value="UniProtKB-SubCell"/>
</dbReference>
<keyword evidence="2" id="KW-0813">Transport</keyword>
<feature type="transmembrane region" description="Helical" evidence="10">
    <location>
        <begin position="73"/>
        <end position="95"/>
    </location>
</feature>
<evidence type="ECO:0000256" key="5">
    <source>
        <dbReference type="ARBA" id="ARBA00022692"/>
    </source>
</evidence>
<evidence type="ECO:0000256" key="1">
    <source>
        <dbReference type="ARBA" id="ARBA00004651"/>
    </source>
</evidence>
<dbReference type="AlphaFoldDB" id="A0A662DHU7"/>
<proteinExistence type="inferred from homology"/>
<keyword evidence="4" id="KW-0997">Cell inner membrane</keyword>
<protein>
    <submittedName>
        <fullName evidence="11">Branched-chain amino acid ABC transporter permease</fullName>
    </submittedName>
</protein>
<dbReference type="CDD" id="cd06582">
    <property type="entry name" value="TM_PBP1_LivH_like"/>
    <property type="match status" value="1"/>
</dbReference>
<dbReference type="InterPro" id="IPR052157">
    <property type="entry name" value="BCAA_transport_permease"/>
</dbReference>